<feature type="signal peptide" evidence="3">
    <location>
        <begin position="1"/>
        <end position="31"/>
    </location>
</feature>
<proteinExistence type="predicted"/>
<evidence type="ECO:0000256" key="2">
    <source>
        <dbReference type="SAM" id="MobiDB-lite"/>
    </source>
</evidence>
<sequence length="406" mass="44909">RHLPTEGANVNGATMRLPILVIVSLWQVSQGDQRLAPGLDPAEDYSMIEMYDRQQSVMMATRRTRQLLGNEIAEHARHHRLDLKRLDVQCSSQGMQVHLEFQEPFQGIVYSKGHFEDPKCRYVQAGSGLSEYSFTVPLRGCGSRPASGQCSSGSCGLGHAMDNVLLIQTDESVQEVWDLARRISCPTSSNLNQKTVYFQPITVDMLEVVSVPSALGTIDCWMDIQRGTFPSTTPINGIIKIGETLTVLVYIKDPDNGLDLLVRDCWAYDGEDYESPETTRLQLTDKQGCPKKKKLIHYWTTTTNTGSSGATVLAYNNMTAFKFPDKQQVFLTCNIELCPGKCEGGCGQTTELVTVTVPVTTARPQCYPGSTDPRCPQTRPPTPQCYPGSTDPRCPQTRPPTPPPTQ</sequence>
<gene>
    <name evidence="5" type="ORF">g.55009</name>
</gene>
<dbReference type="InterPro" id="IPR055355">
    <property type="entry name" value="ZP-C"/>
</dbReference>
<dbReference type="PROSITE" id="PS51034">
    <property type="entry name" value="ZP_2"/>
    <property type="match status" value="1"/>
</dbReference>
<dbReference type="PANTHER" id="PTHR46560:SF6">
    <property type="entry name" value="ZYE"/>
    <property type="match status" value="1"/>
</dbReference>
<feature type="chain" id="PRO_5008587444" description="ZP domain-containing protein" evidence="3">
    <location>
        <begin position="32"/>
        <end position="406"/>
    </location>
</feature>
<accession>A0A1B6LG91</accession>
<feature type="compositionally biased region" description="Pro residues" evidence="2">
    <location>
        <begin position="397"/>
        <end position="406"/>
    </location>
</feature>
<dbReference type="Pfam" id="PF00100">
    <property type="entry name" value="Zona_pellucida"/>
    <property type="match status" value="1"/>
</dbReference>
<feature type="domain" description="ZP" evidence="4">
    <location>
        <begin position="89"/>
        <end position="353"/>
    </location>
</feature>
<feature type="non-terminal residue" evidence="5">
    <location>
        <position position="1"/>
    </location>
</feature>
<dbReference type="SMART" id="SM00241">
    <property type="entry name" value="ZP"/>
    <property type="match status" value="1"/>
</dbReference>
<feature type="region of interest" description="Disordered" evidence="2">
    <location>
        <begin position="368"/>
        <end position="406"/>
    </location>
</feature>
<organism evidence="5">
    <name type="scientific">Graphocephala atropunctata</name>
    <dbReference type="NCBI Taxonomy" id="36148"/>
    <lineage>
        <taxon>Eukaryota</taxon>
        <taxon>Metazoa</taxon>
        <taxon>Ecdysozoa</taxon>
        <taxon>Arthropoda</taxon>
        <taxon>Hexapoda</taxon>
        <taxon>Insecta</taxon>
        <taxon>Pterygota</taxon>
        <taxon>Neoptera</taxon>
        <taxon>Paraneoptera</taxon>
        <taxon>Hemiptera</taxon>
        <taxon>Auchenorrhyncha</taxon>
        <taxon>Membracoidea</taxon>
        <taxon>Cicadellidae</taxon>
        <taxon>Cicadellinae</taxon>
        <taxon>Cicadellini</taxon>
        <taxon>Graphocephala</taxon>
    </lineage>
</organism>
<reference evidence="5" key="1">
    <citation type="submission" date="2015-11" db="EMBL/GenBank/DDBJ databases">
        <title>De novo transcriptome assembly of four potential Pierce s Disease insect vectors from Arizona vineyards.</title>
        <authorList>
            <person name="Tassone E.E."/>
        </authorList>
    </citation>
    <scope>NUCLEOTIDE SEQUENCE</scope>
</reference>
<dbReference type="InterPro" id="IPR042235">
    <property type="entry name" value="ZP-C_dom"/>
</dbReference>
<evidence type="ECO:0000256" key="3">
    <source>
        <dbReference type="SAM" id="SignalP"/>
    </source>
</evidence>
<keyword evidence="3" id="KW-0732">Signal</keyword>
<evidence type="ECO:0000313" key="5">
    <source>
        <dbReference type="EMBL" id="JAT22716.1"/>
    </source>
</evidence>
<evidence type="ECO:0000259" key="4">
    <source>
        <dbReference type="PROSITE" id="PS51034"/>
    </source>
</evidence>
<dbReference type="Gene3D" id="2.60.40.4100">
    <property type="entry name" value="Zona pellucida, ZP-C domain"/>
    <property type="match status" value="1"/>
</dbReference>
<dbReference type="AlphaFoldDB" id="A0A1B6LG91"/>
<dbReference type="InterPro" id="IPR056953">
    <property type="entry name" value="CUT_N"/>
</dbReference>
<keyword evidence="1" id="KW-1015">Disulfide bond</keyword>
<name>A0A1B6LG91_9HEMI</name>
<feature type="non-terminal residue" evidence="5">
    <location>
        <position position="406"/>
    </location>
</feature>
<dbReference type="EMBL" id="GEBQ01017261">
    <property type="protein sequence ID" value="JAT22716.1"/>
    <property type="molecule type" value="Transcribed_RNA"/>
</dbReference>
<dbReference type="InterPro" id="IPR001507">
    <property type="entry name" value="ZP_dom"/>
</dbReference>
<evidence type="ECO:0000256" key="1">
    <source>
        <dbReference type="ARBA" id="ARBA00023157"/>
    </source>
</evidence>
<dbReference type="PANTHER" id="PTHR46560">
    <property type="entry name" value="CYPHER, ISOFORM B"/>
    <property type="match status" value="1"/>
</dbReference>
<protein>
    <recommendedName>
        <fullName evidence="4">ZP domain-containing protein</fullName>
    </recommendedName>
</protein>
<dbReference type="Pfam" id="PF25057">
    <property type="entry name" value="CUT_N"/>
    <property type="match status" value="1"/>
</dbReference>